<evidence type="ECO:0000256" key="3">
    <source>
        <dbReference type="ARBA" id="ARBA00023015"/>
    </source>
</evidence>
<keyword evidence="2" id="KW-0067">ATP-binding</keyword>
<evidence type="ECO:0000256" key="5">
    <source>
        <dbReference type="ARBA" id="ARBA00023163"/>
    </source>
</evidence>
<organism evidence="7 8">
    <name type="scientific">Desulfosoma caldarium</name>
    <dbReference type="NCBI Taxonomy" id="610254"/>
    <lineage>
        <taxon>Bacteria</taxon>
        <taxon>Pseudomonadati</taxon>
        <taxon>Thermodesulfobacteriota</taxon>
        <taxon>Syntrophobacteria</taxon>
        <taxon>Syntrophobacterales</taxon>
        <taxon>Syntrophobacteraceae</taxon>
        <taxon>Desulfosoma</taxon>
    </lineage>
</organism>
<dbReference type="InterPro" id="IPR009057">
    <property type="entry name" value="Homeodomain-like_sf"/>
</dbReference>
<keyword evidence="3" id="KW-0805">Transcription regulation</keyword>
<dbReference type="SUPFAM" id="SSF52540">
    <property type="entry name" value="P-loop containing nucleoside triphosphate hydrolases"/>
    <property type="match status" value="1"/>
</dbReference>
<feature type="domain" description="Sigma-54 factor interaction" evidence="6">
    <location>
        <begin position="446"/>
        <end position="675"/>
    </location>
</feature>
<dbReference type="InterPro" id="IPR058031">
    <property type="entry name" value="AAA_lid_NorR"/>
</dbReference>
<dbReference type="PANTHER" id="PTHR32071">
    <property type="entry name" value="TRANSCRIPTIONAL REGULATORY PROTEIN"/>
    <property type="match status" value="1"/>
</dbReference>
<comment type="caution">
    <text evidence="7">The sequence shown here is derived from an EMBL/GenBank/DDBJ whole genome shotgun (WGS) entry which is preliminary data.</text>
</comment>
<gene>
    <name evidence="7" type="ORF">EDC27_1428</name>
</gene>
<dbReference type="FunFam" id="3.40.50.300:FF:000006">
    <property type="entry name" value="DNA-binding transcriptional regulator NtrC"/>
    <property type="match status" value="1"/>
</dbReference>
<dbReference type="PROSITE" id="PS50045">
    <property type="entry name" value="SIGMA54_INTERACT_4"/>
    <property type="match status" value="1"/>
</dbReference>
<dbReference type="InterPro" id="IPR027417">
    <property type="entry name" value="P-loop_NTPase"/>
</dbReference>
<keyword evidence="1" id="KW-0547">Nucleotide-binding</keyword>
<dbReference type="AlphaFoldDB" id="A0A3N1UZX4"/>
<dbReference type="CDD" id="cd00009">
    <property type="entry name" value="AAA"/>
    <property type="match status" value="1"/>
</dbReference>
<reference evidence="7 8" key="1">
    <citation type="submission" date="2018-11" db="EMBL/GenBank/DDBJ databases">
        <title>Genomic Encyclopedia of Type Strains, Phase IV (KMG-IV): sequencing the most valuable type-strain genomes for metagenomic binning, comparative biology and taxonomic classification.</title>
        <authorList>
            <person name="Goeker M."/>
        </authorList>
    </citation>
    <scope>NUCLEOTIDE SEQUENCE [LARGE SCALE GENOMIC DNA]</scope>
    <source>
        <strain evidence="7 8">DSM 22027</strain>
    </source>
</reference>
<dbReference type="PRINTS" id="PR01590">
    <property type="entry name" value="HTHFIS"/>
</dbReference>
<dbReference type="SUPFAM" id="SSF46689">
    <property type="entry name" value="Homeodomain-like"/>
    <property type="match status" value="1"/>
</dbReference>
<dbReference type="SMART" id="SM00382">
    <property type="entry name" value="AAA"/>
    <property type="match status" value="1"/>
</dbReference>
<dbReference type="EMBL" id="RJVA01000011">
    <property type="protein sequence ID" value="ROQ93411.1"/>
    <property type="molecule type" value="Genomic_DNA"/>
</dbReference>
<evidence type="ECO:0000256" key="2">
    <source>
        <dbReference type="ARBA" id="ARBA00022840"/>
    </source>
</evidence>
<dbReference type="InterPro" id="IPR025943">
    <property type="entry name" value="Sigma_54_int_dom_ATP-bd_2"/>
</dbReference>
<keyword evidence="8" id="KW-1185">Reference proteome</keyword>
<dbReference type="Pfam" id="PF25601">
    <property type="entry name" value="AAA_lid_14"/>
    <property type="match status" value="1"/>
</dbReference>
<sequence>MGGDTFRGFFLVDATWNIIYLNDALKQALGIAYGPHTPRWPLEKLLKVLGCSISPRQLAVDLRRAGSKPVEYQGGVSAERQGWRVVMEAVSVKAKVALVGLIYEMGAPRHLSVVEGGNGSLVQWAVEGLREGFFVVEARSKIIVYANETFHFKRGLRPPLAIGKPCYQAVRGLMDPCTSLGQTCPLEFMDPEGRHAFCPNGDGNTNDMPVVRLTPLRQEGEGLYVVGMEWADSHKAWGEGAGRKVSRVGDRAKIRNAPSYERLQHVVSEATRAPTLSSLLAGLSQAVRQDVGPVDVVFVLPDAAGKDHLIFCEPSTVAPQALQNLKNLLVEANRTGRVFERLRRGLSNGQSAEAAETLREILRRWAAPRYVVHFGLLNALPNGSPRALGVYVGLSDTVKALSQDVRSYMDTLFSLTSEAINRLVMEETAVASPSFHDVVLTNRDGIIGCSKEMREVNELIDLVAASDATVLITGENGTGKELVAHAIHNRSHRKKGPFVVAHCSAYSPTLLESELFGHEKGAFTGAIRQKKGRVERAQGGTLFLDEIGDIAPATQVLLLRFLQDHRFERVGGESTLQADVRVLAATNRNLIKEVENGRFRDDLYYRLNVISIHLPPLRDRKEDIPHLSHYFLKKYSAKEGKTVSGFSSGALQTLMDYDWPGNVRQLENAISHAVILAQEDTIRRQHLPRFLVHAHEAAPTASLIENEKRLILQVLRQTQWNKHEAARKLQVSRSTLYSKIQRYGLRPEGSA</sequence>
<dbReference type="InterPro" id="IPR002197">
    <property type="entry name" value="HTH_Fis"/>
</dbReference>
<dbReference type="GO" id="GO:0006355">
    <property type="term" value="P:regulation of DNA-templated transcription"/>
    <property type="evidence" value="ECO:0007669"/>
    <property type="project" value="InterPro"/>
</dbReference>
<dbReference type="Pfam" id="PF02954">
    <property type="entry name" value="HTH_8"/>
    <property type="match status" value="1"/>
</dbReference>
<dbReference type="PROSITE" id="PS00688">
    <property type="entry name" value="SIGMA54_INTERACT_3"/>
    <property type="match status" value="1"/>
</dbReference>
<keyword evidence="4" id="KW-0238">DNA-binding</keyword>
<proteinExistence type="predicted"/>
<dbReference type="InterPro" id="IPR002078">
    <property type="entry name" value="Sigma_54_int"/>
</dbReference>
<dbReference type="Proteomes" id="UP000276223">
    <property type="component" value="Unassembled WGS sequence"/>
</dbReference>
<evidence type="ECO:0000313" key="7">
    <source>
        <dbReference type="EMBL" id="ROQ93411.1"/>
    </source>
</evidence>
<evidence type="ECO:0000259" key="6">
    <source>
        <dbReference type="PROSITE" id="PS50045"/>
    </source>
</evidence>
<dbReference type="Gene3D" id="1.10.8.60">
    <property type="match status" value="1"/>
</dbReference>
<name>A0A3N1UZX4_9BACT</name>
<dbReference type="Pfam" id="PF00158">
    <property type="entry name" value="Sigma54_activat"/>
    <property type="match status" value="1"/>
</dbReference>
<dbReference type="Gene3D" id="1.10.10.60">
    <property type="entry name" value="Homeodomain-like"/>
    <property type="match status" value="1"/>
</dbReference>
<evidence type="ECO:0000256" key="1">
    <source>
        <dbReference type="ARBA" id="ARBA00022741"/>
    </source>
</evidence>
<dbReference type="GO" id="GO:0043565">
    <property type="term" value="F:sequence-specific DNA binding"/>
    <property type="evidence" value="ECO:0007669"/>
    <property type="project" value="InterPro"/>
</dbReference>
<protein>
    <submittedName>
        <fullName evidence="7">Regulatory Fis family protein</fullName>
    </submittedName>
</protein>
<evidence type="ECO:0000256" key="4">
    <source>
        <dbReference type="ARBA" id="ARBA00023125"/>
    </source>
</evidence>
<evidence type="ECO:0000313" key="8">
    <source>
        <dbReference type="Proteomes" id="UP000276223"/>
    </source>
</evidence>
<dbReference type="Gene3D" id="3.40.50.300">
    <property type="entry name" value="P-loop containing nucleotide triphosphate hydrolases"/>
    <property type="match status" value="1"/>
</dbReference>
<dbReference type="InterPro" id="IPR003593">
    <property type="entry name" value="AAA+_ATPase"/>
</dbReference>
<dbReference type="PROSITE" id="PS00676">
    <property type="entry name" value="SIGMA54_INTERACT_2"/>
    <property type="match status" value="1"/>
</dbReference>
<accession>A0A3N1UZX4</accession>
<dbReference type="InterPro" id="IPR025944">
    <property type="entry name" value="Sigma_54_int_dom_CS"/>
</dbReference>
<keyword evidence="5" id="KW-0804">Transcription</keyword>
<dbReference type="GO" id="GO:0005524">
    <property type="term" value="F:ATP binding"/>
    <property type="evidence" value="ECO:0007669"/>
    <property type="project" value="UniProtKB-KW"/>
</dbReference>